<gene>
    <name evidence="1" type="primary">c27a7.3</name>
    <name evidence="1" type="ORF">DAT39_008130</name>
</gene>
<evidence type="ECO:0000313" key="2">
    <source>
        <dbReference type="Proteomes" id="UP000727407"/>
    </source>
</evidence>
<dbReference type="EMBL" id="QNUK01000096">
    <property type="protein sequence ID" value="KAF5902153.1"/>
    <property type="molecule type" value="Genomic_DNA"/>
</dbReference>
<dbReference type="Proteomes" id="UP000727407">
    <property type="component" value="Unassembled WGS sequence"/>
</dbReference>
<comment type="caution">
    <text evidence="1">The sequence shown here is derived from an EMBL/GenBank/DDBJ whole genome shotgun (WGS) entry which is preliminary data.</text>
</comment>
<keyword evidence="2" id="KW-1185">Reference proteome</keyword>
<dbReference type="AlphaFoldDB" id="A0A8J4U8N6"/>
<name>A0A8J4U8N6_CLAMG</name>
<protein>
    <submittedName>
        <fullName evidence="1">Ectonucleotide pyrophosphatase/phosphodiesterase C27A7.3</fullName>
    </submittedName>
</protein>
<reference evidence="1" key="1">
    <citation type="submission" date="2020-07" db="EMBL/GenBank/DDBJ databases">
        <title>Clarias magur genome sequencing, assembly and annotation.</title>
        <authorList>
            <person name="Kushwaha B."/>
            <person name="Kumar R."/>
            <person name="Das P."/>
            <person name="Joshi C.G."/>
            <person name="Kumar D."/>
            <person name="Nagpure N.S."/>
            <person name="Pandey M."/>
            <person name="Agarwal S."/>
            <person name="Srivastava S."/>
            <person name="Singh M."/>
            <person name="Sahoo L."/>
            <person name="Jayasankar P."/>
            <person name="Meher P.K."/>
            <person name="Koringa P.G."/>
            <person name="Iquebal M.A."/>
            <person name="Das S.P."/>
            <person name="Bit A."/>
            <person name="Patnaik S."/>
            <person name="Patel N."/>
            <person name="Shah T.M."/>
            <person name="Hinsu A."/>
            <person name="Jena J.K."/>
        </authorList>
    </citation>
    <scope>NUCLEOTIDE SEQUENCE</scope>
    <source>
        <strain evidence="1">CIFAMagur01</strain>
        <tissue evidence="1">Testis</tissue>
    </source>
</reference>
<organism evidence="1 2">
    <name type="scientific">Clarias magur</name>
    <name type="common">Asian catfish</name>
    <name type="synonym">Macropteronotus magur</name>
    <dbReference type="NCBI Taxonomy" id="1594786"/>
    <lineage>
        <taxon>Eukaryota</taxon>
        <taxon>Metazoa</taxon>
        <taxon>Chordata</taxon>
        <taxon>Craniata</taxon>
        <taxon>Vertebrata</taxon>
        <taxon>Euteleostomi</taxon>
        <taxon>Actinopterygii</taxon>
        <taxon>Neopterygii</taxon>
        <taxon>Teleostei</taxon>
        <taxon>Ostariophysi</taxon>
        <taxon>Siluriformes</taxon>
        <taxon>Clariidae</taxon>
        <taxon>Clarias</taxon>
    </lineage>
</organism>
<accession>A0A8J4U8N6</accession>
<evidence type="ECO:0000313" key="1">
    <source>
        <dbReference type="EMBL" id="KAF5902153.1"/>
    </source>
</evidence>
<sequence>QTMPKVRAEWPEATGALGGHTGPMNCETDISHLLRLLTRPLRTLTDRAHCLFYTACYFSLSVKTLENFYRSC</sequence>
<proteinExistence type="predicted"/>
<feature type="non-terminal residue" evidence="1">
    <location>
        <position position="1"/>
    </location>
</feature>